<feature type="domain" description="Carbohydrate kinase PfkB" evidence="3">
    <location>
        <begin position="4"/>
        <end position="140"/>
    </location>
</feature>
<comment type="caution">
    <text evidence="4">The sequence shown here is derived from an EMBL/GenBank/DDBJ whole genome shotgun (WGS) entry which is preliminary data.</text>
</comment>
<evidence type="ECO:0000256" key="1">
    <source>
        <dbReference type="ARBA" id="ARBA00022679"/>
    </source>
</evidence>
<keyword evidence="2 4" id="KW-0418">Kinase</keyword>
<dbReference type="GO" id="GO:0016301">
    <property type="term" value="F:kinase activity"/>
    <property type="evidence" value="ECO:0007669"/>
    <property type="project" value="UniProtKB-KW"/>
</dbReference>
<keyword evidence="1" id="KW-0808">Transferase</keyword>
<sequence>MSARVALLGIFAADLTFHAPRLPKLGETVLAEGFTLGAGGKGSNQAIAAARAGAEATLITRVGDDAFADLAFAEWASAGVDTRFVTRAPGEATGAAFIYVDPTSGQNAIVVNPAAAGALSPEDVRRAHAAIEGAGAFVVQLEQPLEAAHAALALARATL</sequence>
<protein>
    <submittedName>
        <fullName evidence="4">PfkB family carbohydrate kinase</fullName>
    </submittedName>
</protein>
<evidence type="ECO:0000259" key="3">
    <source>
        <dbReference type="Pfam" id="PF00294"/>
    </source>
</evidence>
<evidence type="ECO:0000313" key="5">
    <source>
        <dbReference type="Proteomes" id="UP001597171"/>
    </source>
</evidence>
<name>A0ABW3Z734_9HYPH</name>
<proteinExistence type="predicted"/>
<dbReference type="PANTHER" id="PTHR10584">
    <property type="entry name" value="SUGAR KINASE"/>
    <property type="match status" value="1"/>
</dbReference>
<evidence type="ECO:0000313" key="4">
    <source>
        <dbReference type="EMBL" id="MFD1332054.1"/>
    </source>
</evidence>
<dbReference type="InterPro" id="IPR029056">
    <property type="entry name" value="Ribokinase-like"/>
</dbReference>
<dbReference type="RefSeq" id="WP_378775287.1">
    <property type="nucleotide sequence ID" value="NZ_JBHTMX010000058.1"/>
</dbReference>
<dbReference type="PRINTS" id="PR00990">
    <property type="entry name" value="RIBOKINASE"/>
</dbReference>
<feature type="non-terminal residue" evidence="4">
    <location>
        <position position="159"/>
    </location>
</feature>
<dbReference type="Pfam" id="PF00294">
    <property type="entry name" value="PfkB"/>
    <property type="match status" value="1"/>
</dbReference>
<keyword evidence="5" id="KW-1185">Reference proteome</keyword>
<dbReference type="Gene3D" id="3.40.1190.20">
    <property type="match status" value="1"/>
</dbReference>
<organism evidence="4 5">
    <name type="scientific">Methylopila musalis</name>
    <dbReference type="NCBI Taxonomy" id="1134781"/>
    <lineage>
        <taxon>Bacteria</taxon>
        <taxon>Pseudomonadati</taxon>
        <taxon>Pseudomonadota</taxon>
        <taxon>Alphaproteobacteria</taxon>
        <taxon>Hyphomicrobiales</taxon>
        <taxon>Methylopilaceae</taxon>
        <taxon>Methylopila</taxon>
    </lineage>
</organism>
<dbReference type="PANTHER" id="PTHR10584:SF166">
    <property type="entry name" value="RIBOKINASE"/>
    <property type="match status" value="1"/>
</dbReference>
<dbReference type="InterPro" id="IPR002139">
    <property type="entry name" value="Ribo/fructo_kinase"/>
</dbReference>
<dbReference type="Proteomes" id="UP001597171">
    <property type="component" value="Unassembled WGS sequence"/>
</dbReference>
<accession>A0ABW3Z734</accession>
<dbReference type="EMBL" id="JBHTMX010000058">
    <property type="protein sequence ID" value="MFD1332054.1"/>
    <property type="molecule type" value="Genomic_DNA"/>
</dbReference>
<gene>
    <name evidence="4" type="ORF">ACFQ4O_08590</name>
</gene>
<dbReference type="SUPFAM" id="SSF53613">
    <property type="entry name" value="Ribokinase-like"/>
    <property type="match status" value="1"/>
</dbReference>
<dbReference type="InterPro" id="IPR011611">
    <property type="entry name" value="PfkB_dom"/>
</dbReference>
<reference evidence="5" key="1">
    <citation type="journal article" date="2019" name="Int. J. Syst. Evol. Microbiol.">
        <title>The Global Catalogue of Microorganisms (GCM) 10K type strain sequencing project: providing services to taxonomists for standard genome sequencing and annotation.</title>
        <authorList>
            <consortium name="The Broad Institute Genomics Platform"/>
            <consortium name="The Broad Institute Genome Sequencing Center for Infectious Disease"/>
            <person name="Wu L."/>
            <person name="Ma J."/>
        </authorList>
    </citation>
    <scope>NUCLEOTIDE SEQUENCE [LARGE SCALE GENOMIC DNA]</scope>
    <source>
        <strain evidence="5">CCUG 61696</strain>
    </source>
</reference>
<evidence type="ECO:0000256" key="2">
    <source>
        <dbReference type="ARBA" id="ARBA00022777"/>
    </source>
</evidence>